<feature type="transmembrane region" description="Helical" evidence="1">
    <location>
        <begin position="32"/>
        <end position="53"/>
    </location>
</feature>
<proteinExistence type="predicted"/>
<keyword evidence="1" id="KW-0472">Membrane</keyword>
<dbReference type="EMBL" id="UINC01086128">
    <property type="protein sequence ID" value="SVC34305.1"/>
    <property type="molecule type" value="Genomic_DNA"/>
</dbReference>
<organism evidence="2">
    <name type="scientific">marine metagenome</name>
    <dbReference type="NCBI Taxonomy" id="408172"/>
    <lineage>
        <taxon>unclassified sequences</taxon>
        <taxon>metagenomes</taxon>
        <taxon>ecological metagenomes</taxon>
    </lineage>
</organism>
<evidence type="ECO:0000256" key="1">
    <source>
        <dbReference type="SAM" id="Phobius"/>
    </source>
</evidence>
<name>A0A382LEK6_9ZZZZ</name>
<gene>
    <name evidence="2" type="ORF">METZ01_LOCUS287159</name>
</gene>
<keyword evidence="1" id="KW-1133">Transmembrane helix</keyword>
<evidence type="ECO:0000313" key="2">
    <source>
        <dbReference type="EMBL" id="SVC34305.1"/>
    </source>
</evidence>
<accession>A0A382LEK6</accession>
<protein>
    <submittedName>
        <fullName evidence="2">Uncharacterized protein</fullName>
    </submittedName>
</protein>
<reference evidence="2" key="1">
    <citation type="submission" date="2018-05" db="EMBL/GenBank/DDBJ databases">
        <authorList>
            <person name="Lanie J.A."/>
            <person name="Ng W.-L."/>
            <person name="Kazmierczak K.M."/>
            <person name="Andrzejewski T.M."/>
            <person name="Davidsen T.M."/>
            <person name="Wayne K.J."/>
            <person name="Tettelin H."/>
            <person name="Glass J.I."/>
            <person name="Rusch D."/>
            <person name="Podicherti R."/>
            <person name="Tsui H.-C.T."/>
            <person name="Winkler M.E."/>
        </authorList>
    </citation>
    <scope>NUCLEOTIDE SEQUENCE</scope>
</reference>
<keyword evidence="1" id="KW-0812">Transmembrane</keyword>
<feature type="transmembrane region" description="Helical" evidence="1">
    <location>
        <begin position="6"/>
        <end position="25"/>
    </location>
</feature>
<sequence>MKKTLWWMFDLFIIICFMLFGMVVADIHEEELWVGAVGGLLTHRIVRMIIVNFRNYLYGGRN</sequence>
<dbReference type="AlphaFoldDB" id="A0A382LEK6"/>